<accession>A0A1H3XTK5</accession>
<reference evidence="1 2" key="1">
    <citation type="submission" date="2016-10" db="EMBL/GenBank/DDBJ databases">
        <authorList>
            <person name="de Groot N.N."/>
        </authorList>
    </citation>
    <scope>NUCLEOTIDE SEQUENCE [LARGE SCALE GENOMIC DNA]</scope>
    <source>
        <strain evidence="1 2">DSM 2872</strain>
    </source>
</reference>
<protein>
    <submittedName>
        <fullName evidence="1">Uncharacterized protein</fullName>
    </submittedName>
</protein>
<evidence type="ECO:0000313" key="1">
    <source>
        <dbReference type="EMBL" id="SEA01934.1"/>
    </source>
</evidence>
<organism evidence="1 2">
    <name type="scientific">Selenomonas ruminantium</name>
    <dbReference type="NCBI Taxonomy" id="971"/>
    <lineage>
        <taxon>Bacteria</taxon>
        <taxon>Bacillati</taxon>
        <taxon>Bacillota</taxon>
        <taxon>Negativicutes</taxon>
        <taxon>Selenomonadales</taxon>
        <taxon>Selenomonadaceae</taxon>
        <taxon>Selenomonas</taxon>
    </lineage>
</organism>
<dbReference type="EMBL" id="FNQG01000006">
    <property type="protein sequence ID" value="SEA01934.1"/>
    <property type="molecule type" value="Genomic_DNA"/>
</dbReference>
<evidence type="ECO:0000313" key="2">
    <source>
        <dbReference type="Proteomes" id="UP000183469"/>
    </source>
</evidence>
<dbReference type="AlphaFoldDB" id="A0A1H3XTK5"/>
<proteinExistence type="predicted"/>
<dbReference type="Proteomes" id="UP000183469">
    <property type="component" value="Unassembled WGS sequence"/>
</dbReference>
<gene>
    <name evidence="1" type="ORF">SAMN05660648_01596</name>
</gene>
<dbReference type="RefSeq" id="WP_074671985.1">
    <property type="nucleotide sequence ID" value="NZ_FNQG01000006.1"/>
</dbReference>
<name>A0A1H3XTK5_SELRU</name>
<sequence length="74" mass="8571">MDKKFMNKLDVMELDMVAGGSAFFTSKECDKGMKKFMDKLENKVKNGAKEIKEFFDFFKPKWTQPGKPKNNILA</sequence>
<dbReference type="OrthoDB" id="9925307at2"/>